<dbReference type="SUPFAM" id="SSF52540">
    <property type="entry name" value="P-loop containing nucleoside triphosphate hydrolases"/>
    <property type="match status" value="1"/>
</dbReference>
<keyword evidence="9" id="KW-1185">Reference proteome</keyword>
<feature type="coiled-coil region" evidence="6">
    <location>
        <begin position="805"/>
        <end position="860"/>
    </location>
</feature>
<dbReference type="InterPro" id="IPR027094">
    <property type="entry name" value="Mitofusin_fam"/>
</dbReference>
<accession>A0A3G9JD06</accession>
<dbReference type="Pfam" id="PF00350">
    <property type="entry name" value="Dynamin_N"/>
    <property type="match status" value="1"/>
</dbReference>
<dbReference type="GO" id="GO:0005525">
    <property type="term" value="F:GTP binding"/>
    <property type="evidence" value="ECO:0007669"/>
    <property type="project" value="UniProtKB-KW"/>
</dbReference>
<name>A0A3G9JD06_9FIRM</name>
<evidence type="ECO:0000256" key="4">
    <source>
        <dbReference type="ARBA" id="ARBA00023134"/>
    </source>
</evidence>
<keyword evidence="5" id="KW-0472">Membrane</keyword>
<evidence type="ECO:0000256" key="5">
    <source>
        <dbReference type="ARBA" id="ARBA00023136"/>
    </source>
</evidence>
<reference evidence="8 9" key="1">
    <citation type="submission" date="2018-11" db="EMBL/GenBank/DDBJ databases">
        <title>Novel Erysipelotrichaceae bacterium isolated from small intestine of a swine.</title>
        <authorList>
            <person name="Kim J.S."/>
            <person name="Choe H."/>
            <person name="Lee Y.R."/>
            <person name="Kim K.M."/>
            <person name="Park D.S."/>
        </authorList>
    </citation>
    <scope>NUCLEOTIDE SEQUENCE [LARGE SCALE GENOMIC DNA]</scope>
    <source>
        <strain evidence="8 9">SG0102</strain>
    </source>
</reference>
<gene>
    <name evidence="8" type="ORF">SG0102_12290</name>
</gene>
<dbReference type="InterPro" id="IPR027417">
    <property type="entry name" value="P-loop_NTPase"/>
</dbReference>
<keyword evidence="2" id="KW-0547">Nucleotide-binding</keyword>
<protein>
    <recommendedName>
        <fullName evidence="7">Dynamin N-terminal domain-containing protein</fullName>
    </recommendedName>
</protein>
<evidence type="ECO:0000313" key="9">
    <source>
        <dbReference type="Proteomes" id="UP000268059"/>
    </source>
</evidence>
<evidence type="ECO:0000256" key="3">
    <source>
        <dbReference type="ARBA" id="ARBA00022801"/>
    </source>
</evidence>
<dbReference type="OrthoDB" id="9816479at2"/>
<dbReference type="InParanoid" id="A0A3G9JD06"/>
<proteinExistence type="predicted"/>
<evidence type="ECO:0000313" key="8">
    <source>
        <dbReference type="EMBL" id="BBH26295.1"/>
    </source>
</evidence>
<organism evidence="8 9">
    <name type="scientific">Intestinibaculum porci</name>
    <dbReference type="NCBI Taxonomy" id="2487118"/>
    <lineage>
        <taxon>Bacteria</taxon>
        <taxon>Bacillati</taxon>
        <taxon>Bacillota</taxon>
        <taxon>Erysipelotrichia</taxon>
        <taxon>Erysipelotrichales</taxon>
        <taxon>Erysipelotrichaceae</taxon>
        <taxon>Intestinibaculum</taxon>
    </lineage>
</organism>
<dbReference type="GO" id="GO:0008053">
    <property type="term" value="P:mitochondrial fusion"/>
    <property type="evidence" value="ECO:0007669"/>
    <property type="project" value="TreeGrafter"/>
</dbReference>
<evidence type="ECO:0000256" key="2">
    <source>
        <dbReference type="ARBA" id="ARBA00022741"/>
    </source>
</evidence>
<sequence length="862" mass="99175">MKKVLIEYNPYEMRSRVVVDNKEIQSNQYCDPNLKRYLDSGVRMPIQAWIDPIVRDGWDGLLPVLCKMGDKDINIEFIGRAVDYENVKQSLLMQNEKGQCEAKLKFELSKEIISDEEMKDNIDYVVHRMLNDDFSKMVDESHSPALKNKYDHLKEAYEEIKDEEFRIVFTGTYSSGKSSTINCLIGKNLLPTASGTCTANVCRIIHSQMPRGIAKVAYCDKGMKKEYLCKNEEEVQDKIKGANSQVQEINVYTDLSNLYPNGIANDFKIVLIDTPGTDSATGNDKQKIDGDSVNFINRSHLEITKEVLKSKKKEMAVLISDDKLEDENIVELMDIIEESADNDEGFFNDRFLFVMNKCDSLSYSNSGESLDNSIENFVHNIKKVPNSKRIRNIVTPRVFPISSGVALAVINGFTEAPGISEGMTKKAEQYGYYESFCKKVYYYDPNRLENDFDNLIEEIKMKYKNYSNYCLEEKSSVSAAIREKYRNKLSGKLDFAQRVLIHSGVPALKDAIREYIRFYAYPLQVRQLLNCFVDIIGELKSLNINESTELEKARKYYSDAVSSRQKNDAEEKDKEIKRQKLNDAKVRMANTKKRIDEINENLPFEANAIRSQITTLKKDIASKIGNRGKSVPINEAKGIILDAKKQVDTIEAEFRDTVWKVKQNQKNTVVKLYQEYISYVHALEKEGLMNNGSFSLQDTVAYKQLIDKNSFTKEANYIKIKNEKNPQKKHVEFGLNIGKFFSSIPGAWKTRNLPNFIEKEDVDVERYVSDNITPIEANFNKNVVGLKNAYKEDIRFLKDQSKLRVEKVIDLINQQDREIARIKEELNKLAADEKKYNAQILKLQKERDILNDLVDRLEAIKI</sequence>
<dbReference type="EMBL" id="AP019309">
    <property type="protein sequence ID" value="BBH26295.1"/>
    <property type="molecule type" value="Genomic_DNA"/>
</dbReference>
<evidence type="ECO:0000256" key="6">
    <source>
        <dbReference type="SAM" id="Coils"/>
    </source>
</evidence>
<comment type="subcellular location">
    <subcellularLocation>
        <location evidence="1">Membrane</location>
    </subcellularLocation>
</comment>
<dbReference type="KEGG" id="ebm:SG0102_12290"/>
<dbReference type="AlphaFoldDB" id="A0A3G9JD06"/>
<keyword evidence="6" id="KW-0175">Coiled coil</keyword>
<evidence type="ECO:0000259" key="7">
    <source>
        <dbReference type="Pfam" id="PF00350"/>
    </source>
</evidence>
<dbReference type="PANTHER" id="PTHR10465:SF0">
    <property type="entry name" value="SARCALUMENIN"/>
    <property type="match status" value="1"/>
</dbReference>
<dbReference type="InterPro" id="IPR045063">
    <property type="entry name" value="Dynamin_N"/>
</dbReference>
<dbReference type="GO" id="GO:0003924">
    <property type="term" value="F:GTPase activity"/>
    <property type="evidence" value="ECO:0007669"/>
    <property type="project" value="InterPro"/>
</dbReference>
<feature type="domain" description="Dynamin N-terminal" evidence="7">
    <location>
        <begin position="167"/>
        <end position="357"/>
    </location>
</feature>
<dbReference type="Proteomes" id="UP000268059">
    <property type="component" value="Chromosome"/>
</dbReference>
<evidence type="ECO:0000256" key="1">
    <source>
        <dbReference type="ARBA" id="ARBA00004370"/>
    </source>
</evidence>
<dbReference type="GO" id="GO:0016020">
    <property type="term" value="C:membrane"/>
    <property type="evidence" value="ECO:0007669"/>
    <property type="project" value="UniProtKB-SubCell"/>
</dbReference>
<keyword evidence="4" id="KW-0342">GTP-binding</keyword>
<feature type="coiled-coil region" evidence="6">
    <location>
        <begin position="567"/>
        <end position="601"/>
    </location>
</feature>
<dbReference type="Gene3D" id="3.40.50.300">
    <property type="entry name" value="P-loop containing nucleotide triphosphate hydrolases"/>
    <property type="match status" value="1"/>
</dbReference>
<dbReference type="PANTHER" id="PTHR10465">
    <property type="entry name" value="TRANSMEMBRANE GTPASE FZO1"/>
    <property type="match status" value="1"/>
</dbReference>
<dbReference type="RefSeq" id="WP_125119184.1">
    <property type="nucleotide sequence ID" value="NZ_AP019309.1"/>
</dbReference>
<keyword evidence="3" id="KW-0378">Hydrolase</keyword>